<dbReference type="EMBL" id="SNRW01031770">
    <property type="protein sequence ID" value="KAA6357202.1"/>
    <property type="molecule type" value="Genomic_DNA"/>
</dbReference>
<feature type="non-terminal residue" evidence="1">
    <location>
        <position position="418"/>
    </location>
</feature>
<evidence type="ECO:0000313" key="2">
    <source>
        <dbReference type="Proteomes" id="UP000324800"/>
    </source>
</evidence>
<protein>
    <submittedName>
        <fullName evidence="1">Uncharacterized protein</fullName>
    </submittedName>
</protein>
<dbReference type="AlphaFoldDB" id="A0A5J4TH32"/>
<gene>
    <name evidence="1" type="ORF">EZS28_047271</name>
</gene>
<proteinExistence type="predicted"/>
<dbReference type="Proteomes" id="UP000324800">
    <property type="component" value="Unassembled WGS sequence"/>
</dbReference>
<feature type="non-terminal residue" evidence="1">
    <location>
        <position position="1"/>
    </location>
</feature>
<evidence type="ECO:0000313" key="1">
    <source>
        <dbReference type="EMBL" id="KAA6357202.1"/>
    </source>
</evidence>
<reference evidence="1 2" key="1">
    <citation type="submission" date="2019-03" db="EMBL/GenBank/DDBJ databases">
        <title>Single cell metagenomics reveals metabolic interactions within the superorganism composed of flagellate Streblomastix strix and complex community of Bacteroidetes bacteria on its surface.</title>
        <authorList>
            <person name="Treitli S.C."/>
            <person name="Kolisko M."/>
            <person name="Husnik F."/>
            <person name="Keeling P."/>
            <person name="Hampl V."/>
        </authorList>
    </citation>
    <scope>NUCLEOTIDE SEQUENCE [LARGE SCALE GENOMIC DNA]</scope>
    <source>
        <strain evidence="1">ST1C</strain>
    </source>
</reference>
<sequence length="418" mass="45278">SGTETKYDLTGASYSTTTSSLNNAQYGKNLFIKAFYLSAAVPIHTTASPTKTKIGAGLDSYEKANPTNLMGYDNAIGTFAIPLYYVYTTVNPLVFHVNNPTSSFQIGSGNNNKYCGHLGWPCLTIEYSIQLTGNSIEKKIGIINGFKLSSFLEIDQNGKEVKIINSLSDSGDATDIKSILNIENYGKFSVTNGTLTFDKITFSININALEEYIITGSTQSTKIQIDNCIMKTTTASSTIKTGLVEVEYGILSITNLNVEDMIIQEQSIIKVDEGTNVGIVSIIGSTFENITRTGDNQKGGVIEGYLGSNNGQLRVSSTFKDCKVSNTDGYGGAIYIMISDDLLNMFDLSGTSYSGCDAQYGKSLFIEAYNLRTAVPIHTESSLTKTKIGAGSDEYEKVNLYNLMGYDGADTLAIPLYY</sequence>
<name>A0A5J4TH32_9EUKA</name>
<comment type="caution">
    <text evidence="1">The sequence shown here is derived from an EMBL/GenBank/DDBJ whole genome shotgun (WGS) entry which is preliminary data.</text>
</comment>
<accession>A0A5J4TH32</accession>
<organism evidence="1 2">
    <name type="scientific">Streblomastix strix</name>
    <dbReference type="NCBI Taxonomy" id="222440"/>
    <lineage>
        <taxon>Eukaryota</taxon>
        <taxon>Metamonada</taxon>
        <taxon>Preaxostyla</taxon>
        <taxon>Oxymonadida</taxon>
        <taxon>Streblomastigidae</taxon>
        <taxon>Streblomastix</taxon>
    </lineage>
</organism>